<gene>
    <name evidence="1" type="ORF">HannXRQ_Chr05g0152921</name>
</gene>
<dbReference type="AlphaFoldDB" id="A0A251URF8"/>
<dbReference type="InParanoid" id="A0A251URF8"/>
<proteinExistence type="predicted"/>
<reference evidence="2" key="1">
    <citation type="journal article" date="2017" name="Nature">
        <title>The sunflower genome provides insights into oil metabolism, flowering and Asterid evolution.</title>
        <authorList>
            <person name="Badouin H."/>
            <person name="Gouzy J."/>
            <person name="Grassa C.J."/>
            <person name="Murat F."/>
            <person name="Staton S.E."/>
            <person name="Cottret L."/>
            <person name="Lelandais-Briere C."/>
            <person name="Owens G.L."/>
            <person name="Carrere S."/>
            <person name="Mayjonade B."/>
            <person name="Legrand L."/>
            <person name="Gill N."/>
            <person name="Kane N.C."/>
            <person name="Bowers J.E."/>
            <person name="Hubner S."/>
            <person name="Bellec A."/>
            <person name="Berard A."/>
            <person name="Berges H."/>
            <person name="Blanchet N."/>
            <person name="Boniface M.C."/>
            <person name="Brunel D."/>
            <person name="Catrice O."/>
            <person name="Chaidir N."/>
            <person name="Claudel C."/>
            <person name="Donnadieu C."/>
            <person name="Faraut T."/>
            <person name="Fievet G."/>
            <person name="Helmstetter N."/>
            <person name="King M."/>
            <person name="Knapp S.J."/>
            <person name="Lai Z."/>
            <person name="Le Paslier M.C."/>
            <person name="Lippi Y."/>
            <person name="Lorenzon L."/>
            <person name="Mandel J.R."/>
            <person name="Marage G."/>
            <person name="Marchand G."/>
            <person name="Marquand E."/>
            <person name="Bret-Mestries E."/>
            <person name="Morien E."/>
            <person name="Nambeesan S."/>
            <person name="Nguyen T."/>
            <person name="Pegot-Espagnet P."/>
            <person name="Pouilly N."/>
            <person name="Raftis F."/>
            <person name="Sallet E."/>
            <person name="Schiex T."/>
            <person name="Thomas J."/>
            <person name="Vandecasteele C."/>
            <person name="Vares D."/>
            <person name="Vear F."/>
            <person name="Vautrin S."/>
            <person name="Crespi M."/>
            <person name="Mangin B."/>
            <person name="Burke J.M."/>
            <person name="Salse J."/>
            <person name="Munos S."/>
            <person name="Vincourt P."/>
            <person name="Rieseberg L.H."/>
            <person name="Langlade N.B."/>
        </authorList>
    </citation>
    <scope>NUCLEOTIDE SEQUENCE [LARGE SCALE GENOMIC DNA]</scope>
    <source>
        <strain evidence="2">cv. SF193</strain>
    </source>
</reference>
<dbReference type="Proteomes" id="UP000215914">
    <property type="component" value="Chromosome 5"/>
</dbReference>
<protein>
    <submittedName>
        <fullName evidence="1">Uncharacterized protein</fullName>
    </submittedName>
</protein>
<evidence type="ECO:0000313" key="1">
    <source>
        <dbReference type="EMBL" id="OTG25918.1"/>
    </source>
</evidence>
<keyword evidence="2" id="KW-1185">Reference proteome</keyword>
<dbReference type="EMBL" id="CM007894">
    <property type="protein sequence ID" value="OTG25918.1"/>
    <property type="molecule type" value="Genomic_DNA"/>
</dbReference>
<organism evidence="1 2">
    <name type="scientific">Helianthus annuus</name>
    <name type="common">Common sunflower</name>
    <dbReference type="NCBI Taxonomy" id="4232"/>
    <lineage>
        <taxon>Eukaryota</taxon>
        <taxon>Viridiplantae</taxon>
        <taxon>Streptophyta</taxon>
        <taxon>Embryophyta</taxon>
        <taxon>Tracheophyta</taxon>
        <taxon>Spermatophyta</taxon>
        <taxon>Magnoliopsida</taxon>
        <taxon>eudicotyledons</taxon>
        <taxon>Gunneridae</taxon>
        <taxon>Pentapetalae</taxon>
        <taxon>asterids</taxon>
        <taxon>campanulids</taxon>
        <taxon>Asterales</taxon>
        <taxon>Asteraceae</taxon>
        <taxon>Asteroideae</taxon>
        <taxon>Heliantheae alliance</taxon>
        <taxon>Heliantheae</taxon>
        <taxon>Helianthus</taxon>
    </lineage>
</organism>
<evidence type="ECO:0000313" key="2">
    <source>
        <dbReference type="Proteomes" id="UP000215914"/>
    </source>
</evidence>
<name>A0A251URF8_HELAN</name>
<sequence length="68" mass="7925">MTAALAANFRHSIVTSLLSAIIFSRKVLITDCYRMNRDGYTVCLIEYWWRNWKKHGDCKIKVTSLSPM</sequence>
<accession>A0A251URF8</accession>